<keyword evidence="2" id="KW-0805">Transcription regulation</keyword>
<evidence type="ECO:0000256" key="8">
    <source>
        <dbReference type="ARBA" id="ARBA00024343"/>
    </source>
</evidence>
<dbReference type="GO" id="GO:0045893">
    <property type="term" value="P:positive regulation of DNA-templated transcription"/>
    <property type="evidence" value="ECO:0007669"/>
    <property type="project" value="TreeGrafter"/>
</dbReference>
<evidence type="ECO:0000256" key="1">
    <source>
        <dbReference type="ARBA" id="ARBA00004123"/>
    </source>
</evidence>
<evidence type="ECO:0000256" key="4">
    <source>
        <dbReference type="ARBA" id="ARBA00023125"/>
    </source>
</evidence>
<dbReference type="PANTHER" id="PTHR31241:SF62">
    <property type="entry name" value="DEHYDRATION-RESPONSIVE ELEMENT-BINDING PROTEIN 2D"/>
    <property type="match status" value="1"/>
</dbReference>
<dbReference type="FunFam" id="3.30.730.10:FF:000001">
    <property type="entry name" value="Ethylene-responsive transcription factor 2"/>
    <property type="match status" value="1"/>
</dbReference>
<proteinExistence type="inferred from homology"/>
<keyword evidence="4" id="KW-0238">DNA-binding</keyword>
<evidence type="ECO:0000313" key="11">
    <source>
        <dbReference type="Proteomes" id="UP001222027"/>
    </source>
</evidence>
<dbReference type="SUPFAM" id="SSF54171">
    <property type="entry name" value="DNA-binding domain"/>
    <property type="match status" value="1"/>
</dbReference>
<feature type="domain" description="AP2/ERF" evidence="9">
    <location>
        <begin position="69"/>
        <end position="132"/>
    </location>
</feature>
<comment type="caution">
    <text evidence="10">The sequence shown here is derived from an EMBL/GenBank/DDBJ whole genome shotgun (WGS) entry which is preliminary data.</text>
</comment>
<dbReference type="Proteomes" id="UP001222027">
    <property type="component" value="Unassembled WGS sequence"/>
</dbReference>
<dbReference type="GO" id="GO:0003700">
    <property type="term" value="F:DNA-binding transcription factor activity"/>
    <property type="evidence" value="ECO:0007669"/>
    <property type="project" value="InterPro"/>
</dbReference>
<gene>
    <name evidence="10" type="ORF">OPV22_001963</name>
</gene>
<dbReference type="SMART" id="SM00380">
    <property type="entry name" value="AP2"/>
    <property type="match status" value="1"/>
</dbReference>
<dbReference type="AlphaFoldDB" id="A0AAV8RW20"/>
<evidence type="ECO:0000256" key="6">
    <source>
        <dbReference type="ARBA" id="ARBA00023163"/>
    </source>
</evidence>
<protein>
    <recommendedName>
        <fullName evidence="9">AP2/ERF domain-containing protein</fullName>
    </recommendedName>
</protein>
<dbReference type="PROSITE" id="PS51032">
    <property type="entry name" value="AP2_ERF"/>
    <property type="match status" value="1"/>
</dbReference>
<dbReference type="InterPro" id="IPR036955">
    <property type="entry name" value="AP2/ERF_dom_sf"/>
</dbReference>
<comment type="subcellular location">
    <subcellularLocation>
        <location evidence="1">Nucleus</location>
    </subcellularLocation>
</comment>
<dbReference type="CDD" id="cd00018">
    <property type="entry name" value="AP2"/>
    <property type="match status" value="1"/>
</dbReference>
<evidence type="ECO:0000256" key="7">
    <source>
        <dbReference type="ARBA" id="ARBA00023242"/>
    </source>
</evidence>
<accession>A0AAV8RW20</accession>
<keyword evidence="11" id="KW-1185">Reference proteome</keyword>
<sequence length="323" mass="35507">MQQQKEMVIMMMESDRVGARQVIACINSVEYLGKKEYAEGGMALIPWQRLLLGGKSIATSLTVPWMVKSQAGNHLEEAQRKRTWGKWVAEIREPNRGGRLWLGTFPTATEAALAYDAAARAMYGSLARVNLPGAVTSESCESTTTSHHSDAIDASISSTDHIKDPSIEPKDKVHFPEVELGDEELKGEVGCDKEPSSTADASNMGVCQYGDPADAPEDEFSVEEMLRLMGDDTKNNVRDQIDTVCADTNWQCFSPAGMSSGFQNPDARMLGSLWGTEQNPLDCKDGLLWPWVDDDWEKGSEEATETPELGVSYGDFLSSPNIW</sequence>
<evidence type="ECO:0000256" key="2">
    <source>
        <dbReference type="ARBA" id="ARBA00023015"/>
    </source>
</evidence>
<keyword evidence="7" id="KW-0539">Nucleus</keyword>
<dbReference type="Pfam" id="PF00847">
    <property type="entry name" value="AP2"/>
    <property type="match status" value="1"/>
</dbReference>
<evidence type="ECO:0000256" key="5">
    <source>
        <dbReference type="ARBA" id="ARBA00023159"/>
    </source>
</evidence>
<evidence type="ECO:0000256" key="3">
    <source>
        <dbReference type="ARBA" id="ARBA00023016"/>
    </source>
</evidence>
<keyword evidence="5" id="KW-0010">Activator</keyword>
<evidence type="ECO:0000313" key="10">
    <source>
        <dbReference type="EMBL" id="KAJ8511529.1"/>
    </source>
</evidence>
<dbReference type="PRINTS" id="PR00367">
    <property type="entry name" value="ETHRSPELEMNT"/>
</dbReference>
<evidence type="ECO:0000259" key="9">
    <source>
        <dbReference type="PROSITE" id="PS51032"/>
    </source>
</evidence>
<dbReference type="Gene3D" id="3.30.730.10">
    <property type="entry name" value="AP2/ERF domain"/>
    <property type="match status" value="1"/>
</dbReference>
<dbReference type="GO" id="GO:0006950">
    <property type="term" value="P:response to stress"/>
    <property type="evidence" value="ECO:0007669"/>
    <property type="project" value="TreeGrafter"/>
</dbReference>
<keyword evidence="3" id="KW-0346">Stress response</keyword>
<organism evidence="10 11">
    <name type="scientific">Ensete ventricosum</name>
    <name type="common">Abyssinian banana</name>
    <name type="synonym">Musa ensete</name>
    <dbReference type="NCBI Taxonomy" id="4639"/>
    <lineage>
        <taxon>Eukaryota</taxon>
        <taxon>Viridiplantae</taxon>
        <taxon>Streptophyta</taxon>
        <taxon>Embryophyta</taxon>
        <taxon>Tracheophyta</taxon>
        <taxon>Spermatophyta</taxon>
        <taxon>Magnoliopsida</taxon>
        <taxon>Liliopsida</taxon>
        <taxon>Zingiberales</taxon>
        <taxon>Musaceae</taxon>
        <taxon>Ensete</taxon>
    </lineage>
</organism>
<comment type="similarity">
    <text evidence="8">Belongs to the AP2/ERF transcription factor family. ERF subfamily.</text>
</comment>
<dbReference type="PANTHER" id="PTHR31241">
    <property type="entry name" value="DEHYDRATION-RESPONSIVE ELEMENT-BINDING PROTEIN 2C"/>
    <property type="match status" value="1"/>
</dbReference>
<reference evidence="10 11" key="1">
    <citation type="submission" date="2022-12" db="EMBL/GenBank/DDBJ databases">
        <title>Chromosome-scale assembly of the Ensete ventricosum genome.</title>
        <authorList>
            <person name="Dussert Y."/>
            <person name="Stocks J."/>
            <person name="Wendawek A."/>
            <person name="Woldeyes F."/>
            <person name="Nichols R.A."/>
            <person name="Borrell J.S."/>
        </authorList>
    </citation>
    <scope>NUCLEOTIDE SEQUENCE [LARGE SCALE GENOMIC DNA]</scope>
    <source>
        <strain evidence="11">cv. Maze</strain>
        <tissue evidence="10">Seeds</tissue>
    </source>
</reference>
<keyword evidence="6" id="KW-0804">Transcription</keyword>
<dbReference type="InterPro" id="IPR016177">
    <property type="entry name" value="DNA-bd_dom_sf"/>
</dbReference>
<dbReference type="EMBL" id="JAQQAF010000001">
    <property type="protein sequence ID" value="KAJ8511529.1"/>
    <property type="molecule type" value="Genomic_DNA"/>
</dbReference>
<dbReference type="InterPro" id="IPR001471">
    <property type="entry name" value="AP2/ERF_dom"/>
</dbReference>
<dbReference type="GO" id="GO:0005634">
    <property type="term" value="C:nucleus"/>
    <property type="evidence" value="ECO:0007669"/>
    <property type="project" value="UniProtKB-SubCell"/>
</dbReference>
<name>A0AAV8RW20_ENSVE</name>
<dbReference type="GO" id="GO:0000976">
    <property type="term" value="F:transcription cis-regulatory region binding"/>
    <property type="evidence" value="ECO:0007669"/>
    <property type="project" value="TreeGrafter"/>
</dbReference>